<accession>A0A9N9NTS9</accession>
<organism evidence="1 2">
    <name type="scientific">Dentiscutata erythropus</name>
    <dbReference type="NCBI Taxonomy" id="1348616"/>
    <lineage>
        <taxon>Eukaryota</taxon>
        <taxon>Fungi</taxon>
        <taxon>Fungi incertae sedis</taxon>
        <taxon>Mucoromycota</taxon>
        <taxon>Glomeromycotina</taxon>
        <taxon>Glomeromycetes</taxon>
        <taxon>Diversisporales</taxon>
        <taxon>Gigasporaceae</taxon>
        <taxon>Dentiscutata</taxon>
    </lineage>
</organism>
<keyword evidence="2" id="KW-1185">Reference proteome</keyword>
<dbReference type="OrthoDB" id="10483743at2759"/>
<comment type="caution">
    <text evidence="1">The sequence shown here is derived from an EMBL/GenBank/DDBJ whole genome shotgun (WGS) entry which is preliminary data.</text>
</comment>
<sequence>TFSQPDLSHELFLNAPELHEAGFQRLFSCYDEGRQACNVVTYKWQNLLEMDKSKIKKIKKQIPKTGIVRTKKLCQKHQTTEEKKNILDLILSEKIFPNDKLPDLLLQLNTVSTGWTESRIKIFWRNNRINK</sequence>
<evidence type="ECO:0000313" key="1">
    <source>
        <dbReference type="EMBL" id="CAG8760235.1"/>
    </source>
</evidence>
<name>A0A9N9NTS9_9GLOM</name>
<gene>
    <name evidence="1" type="ORF">DERYTH_LOCUS17749</name>
</gene>
<proteinExistence type="predicted"/>
<dbReference type="EMBL" id="CAJVPY010017083">
    <property type="protein sequence ID" value="CAG8760235.1"/>
    <property type="molecule type" value="Genomic_DNA"/>
</dbReference>
<evidence type="ECO:0000313" key="2">
    <source>
        <dbReference type="Proteomes" id="UP000789405"/>
    </source>
</evidence>
<protein>
    <submittedName>
        <fullName evidence="1">25817_t:CDS:1</fullName>
    </submittedName>
</protein>
<dbReference type="AlphaFoldDB" id="A0A9N9NTS9"/>
<dbReference type="Proteomes" id="UP000789405">
    <property type="component" value="Unassembled WGS sequence"/>
</dbReference>
<reference evidence="1" key="1">
    <citation type="submission" date="2021-06" db="EMBL/GenBank/DDBJ databases">
        <authorList>
            <person name="Kallberg Y."/>
            <person name="Tangrot J."/>
            <person name="Rosling A."/>
        </authorList>
    </citation>
    <scope>NUCLEOTIDE SEQUENCE</scope>
    <source>
        <strain evidence="1">MA453B</strain>
    </source>
</reference>
<feature type="non-terminal residue" evidence="1">
    <location>
        <position position="131"/>
    </location>
</feature>